<dbReference type="AlphaFoldDB" id="A0A5M3WL34"/>
<accession>A0A5M3WL34</accession>
<comment type="caution">
    <text evidence="1">The sequence shown here is derived from an EMBL/GenBank/DDBJ whole genome shotgun (WGS) entry which is preliminary data.</text>
</comment>
<reference evidence="1 2" key="1">
    <citation type="submission" date="2019-10" db="EMBL/GenBank/DDBJ databases">
        <title>Whole genome shotgun sequence of Acrocarpospora macrocephala NBRC 16266.</title>
        <authorList>
            <person name="Ichikawa N."/>
            <person name="Kimura A."/>
            <person name="Kitahashi Y."/>
            <person name="Komaki H."/>
            <person name="Oguchi A."/>
        </authorList>
    </citation>
    <scope>NUCLEOTIDE SEQUENCE [LARGE SCALE GENOMIC DNA]</scope>
    <source>
        <strain evidence="1 2">NBRC 16266</strain>
    </source>
</reference>
<keyword evidence="2" id="KW-1185">Reference proteome</keyword>
<dbReference type="Proteomes" id="UP000331127">
    <property type="component" value="Unassembled WGS sequence"/>
</dbReference>
<evidence type="ECO:0000313" key="1">
    <source>
        <dbReference type="EMBL" id="GES07623.1"/>
    </source>
</evidence>
<name>A0A5M3WL34_9ACTN</name>
<organism evidence="1 2">
    <name type="scientific">Acrocarpospora macrocephala</name>
    <dbReference type="NCBI Taxonomy" id="150177"/>
    <lineage>
        <taxon>Bacteria</taxon>
        <taxon>Bacillati</taxon>
        <taxon>Actinomycetota</taxon>
        <taxon>Actinomycetes</taxon>
        <taxon>Streptosporangiales</taxon>
        <taxon>Streptosporangiaceae</taxon>
        <taxon>Acrocarpospora</taxon>
    </lineage>
</organism>
<protein>
    <submittedName>
        <fullName evidence="1">Uncharacterized protein</fullName>
    </submittedName>
</protein>
<dbReference type="EMBL" id="BLAE01000007">
    <property type="protein sequence ID" value="GES07623.1"/>
    <property type="molecule type" value="Genomic_DNA"/>
</dbReference>
<dbReference type="RefSeq" id="WP_155353322.1">
    <property type="nucleotide sequence ID" value="NZ_BAAAHL010000041.1"/>
</dbReference>
<gene>
    <name evidence="1" type="ORF">Amac_012180</name>
</gene>
<sequence length="63" mass="7315">MLPDRALLLAQVHNHGPAEKSIRDLLEAQVYQRVVTLGIDDGYVLRRRSCTSRRYRHLDAEKN</sequence>
<proteinExistence type="predicted"/>
<evidence type="ECO:0000313" key="2">
    <source>
        <dbReference type="Proteomes" id="UP000331127"/>
    </source>
</evidence>